<gene>
    <name evidence="2" type="ORF">HG543_17870</name>
</gene>
<feature type="region of interest" description="Disordered" evidence="1">
    <location>
        <begin position="24"/>
        <end position="131"/>
    </location>
</feature>
<reference evidence="2 3" key="1">
    <citation type="submission" date="2020-04" db="EMBL/GenBank/DDBJ databases">
        <title>Draft genome of Pyxidicoccus fallax type strain.</title>
        <authorList>
            <person name="Whitworth D.E."/>
        </authorList>
    </citation>
    <scope>NUCLEOTIDE SEQUENCE [LARGE SCALE GENOMIC DNA]</scope>
    <source>
        <strain evidence="2 3">DSM 14698</strain>
    </source>
</reference>
<evidence type="ECO:0000313" key="2">
    <source>
        <dbReference type="EMBL" id="NMO16713.1"/>
    </source>
</evidence>
<feature type="compositionally biased region" description="Basic and acidic residues" evidence="1">
    <location>
        <begin position="82"/>
        <end position="92"/>
    </location>
</feature>
<comment type="caution">
    <text evidence="2">The sequence shown here is derived from an EMBL/GenBank/DDBJ whole genome shotgun (WGS) entry which is preliminary data.</text>
</comment>
<feature type="compositionally biased region" description="Basic and acidic residues" evidence="1">
    <location>
        <begin position="26"/>
        <end position="54"/>
    </location>
</feature>
<name>A0A848LGK4_9BACT</name>
<sequence>MRKLMMAVTAVAGLALVSGCKQNNVESERRDVAEAQQEAQRETAEATQSAREETASAQQNAQEDIASAQRNAQEDIASAQQDVREEEKDLAEAQRGQQEELAENQREQQEELREDSAQGGSGTAGAAAAATSVNGRVLSTGGDSLTVVDTTSNKQLKLKTNDQTRIMQNNAPVKLDDLTEGSQVRASYVMEGKDMVVRELTVTQPAQKKQ</sequence>
<dbReference type="PROSITE" id="PS51257">
    <property type="entry name" value="PROKAR_LIPOPROTEIN"/>
    <property type="match status" value="1"/>
</dbReference>
<dbReference type="RefSeq" id="WP_169346001.1">
    <property type="nucleotide sequence ID" value="NZ_JABBJJ010000076.1"/>
</dbReference>
<feature type="compositionally biased region" description="Basic and acidic residues" evidence="1">
    <location>
        <begin position="103"/>
        <end position="116"/>
    </location>
</feature>
<dbReference type="EMBL" id="JABBJJ010000076">
    <property type="protein sequence ID" value="NMO16713.1"/>
    <property type="molecule type" value="Genomic_DNA"/>
</dbReference>
<evidence type="ECO:0000256" key="1">
    <source>
        <dbReference type="SAM" id="MobiDB-lite"/>
    </source>
</evidence>
<evidence type="ECO:0008006" key="4">
    <source>
        <dbReference type="Google" id="ProtNLM"/>
    </source>
</evidence>
<keyword evidence="3" id="KW-1185">Reference proteome</keyword>
<organism evidence="2 3">
    <name type="scientific">Pyxidicoccus fallax</name>
    <dbReference type="NCBI Taxonomy" id="394095"/>
    <lineage>
        <taxon>Bacteria</taxon>
        <taxon>Pseudomonadati</taxon>
        <taxon>Myxococcota</taxon>
        <taxon>Myxococcia</taxon>
        <taxon>Myxococcales</taxon>
        <taxon>Cystobacterineae</taxon>
        <taxon>Myxococcaceae</taxon>
        <taxon>Pyxidicoccus</taxon>
    </lineage>
</organism>
<dbReference type="Proteomes" id="UP000518300">
    <property type="component" value="Unassembled WGS sequence"/>
</dbReference>
<dbReference type="AlphaFoldDB" id="A0A848LGK4"/>
<accession>A0A848LGK4</accession>
<evidence type="ECO:0000313" key="3">
    <source>
        <dbReference type="Proteomes" id="UP000518300"/>
    </source>
</evidence>
<protein>
    <recommendedName>
        <fullName evidence="4">Lipoprotein</fullName>
    </recommendedName>
</protein>
<proteinExistence type="predicted"/>